<dbReference type="AlphaFoldDB" id="A0A7J6LEH5"/>
<comment type="caution">
    <text evidence="2">The sequence shown here is derived from an EMBL/GenBank/DDBJ whole genome shotgun (WGS) entry which is preliminary data.</text>
</comment>
<name>A0A7J6LEH5_PERCH</name>
<sequence length="117" mass="13523">MTHFRPPKVAVDTIEARPVEPKKKCIYCCKYYKPSESHEHYRASTREERLQQSPRDSRSYAPELEALLKSKADDVASVLMELEMSLEEIRSLRAWHSDALERETISTVAESIDISPE</sequence>
<feature type="region of interest" description="Disordered" evidence="1">
    <location>
        <begin position="37"/>
        <end position="58"/>
    </location>
</feature>
<evidence type="ECO:0000313" key="2">
    <source>
        <dbReference type="EMBL" id="KAF4657625.1"/>
    </source>
</evidence>
<evidence type="ECO:0000256" key="1">
    <source>
        <dbReference type="SAM" id="MobiDB-lite"/>
    </source>
</evidence>
<protein>
    <submittedName>
        <fullName evidence="2">Uncharacterized protein</fullName>
    </submittedName>
</protein>
<dbReference type="Proteomes" id="UP000591131">
    <property type="component" value="Unassembled WGS sequence"/>
</dbReference>
<accession>A0A7J6LEH5</accession>
<dbReference type="EMBL" id="JAAPAO010000532">
    <property type="protein sequence ID" value="KAF4657625.1"/>
    <property type="molecule type" value="Genomic_DNA"/>
</dbReference>
<reference evidence="2 3" key="1">
    <citation type="submission" date="2020-04" db="EMBL/GenBank/DDBJ databases">
        <title>Perkinsus chesapeaki whole genome sequence.</title>
        <authorList>
            <person name="Bogema D.R."/>
        </authorList>
    </citation>
    <scope>NUCLEOTIDE SEQUENCE [LARGE SCALE GENOMIC DNA]</scope>
    <source>
        <strain evidence="2">ATCC PRA-425</strain>
    </source>
</reference>
<gene>
    <name evidence="2" type="ORF">FOL47_008375</name>
</gene>
<proteinExistence type="predicted"/>
<evidence type="ECO:0000313" key="3">
    <source>
        <dbReference type="Proteomes" id="UP000591131"/>
    </source>
</evidence>
<organism evidence="2 3">
    <name type="scientific">Perkinsus chesapeaki</name>
    <name type="common">Clam parasite</name>
    <name type="synonym">Perkinsus andrewsi</name>
    <dbReference type="NCBI Taxonomy" id="330153"/>
    <lineage>
        <taxon>Eukaryota</taxon>
        <taxon>Sar</taxon>
        <taxon>Alveolata</taxon>
        <taxon>Perkinsozoa</taxon>
        <taxon>Perkinsea</taxon>
        <taxon>Perkinsida</taxon>
        <taxon>Perkinsidae</taxon>
        <taxon>Perkinsus</taxon>
    </lineage>
</organism>
<keyword evidence="3" id="KW-1185">Reference proteome</keyword>